<reference evidence="2 3" key="1">
    <citation type="submission" date="2016-01" db="EMBL/GenBank/DDBJ databases">
        <authorList>
            <person name="Brown R."/>
        </authorList>
    </citation>
    <scope>NUCLEOTIDE SEQUENCE [LARGE SCALE GENOMIC DNA]</scope>
    <source>
        <strain evidence="2">Sporomusa sphaeroides DSM 2875</strain>
    </source>
</reference>
<dbReference type="EMBL" id="FCOW01000056">
    <property type="protein sequence ID" value="CVK21901.1"/>
    <property type="molecule type" value="Genomic_DNA"/>
</dbReference>
<dbReference type="SMART" id="SM00966">
    <property type="entry name" value="SpoVT_AbrB"/>
    <property type="match status" value="1"/>
</dbReference>
<dbReference type="SUPFAM" id="SSF89447">
    <property type="entry name" value="AbrB/MazE/MraZ-like"/>
    <property type="match status" value="1"/>
</dbReference>
<dbReference type="Pfam" id="PF04014">
    <property type="entry name" value="MazE_antitoxin"/>
    <property type="match status" value="1"/>
</dbReference>
<accession>A0ABM9W9S0</accession>
<dbReference type="InterPro" id="IPR007159">
    <property type="entry name" value="SpoVT-AbrB_dom"/>
</dbReference>
<dbReference type="RefSeq" id="WP_422396911.1">
    <property type="nucleotide sequence ID" value="NZ_CP146991.1"/>
</dbReference>
<feature type="domain" description="SpoVT-AbrB" evidence="1">
    <location>
        <begin position="6"/>
        <end position="48"/>
    </location>
</feature>
<sequence>MEVDIIRIGNSKGIRIPASLLKQCGIDKVIIKVDGSIITLAPVRVPRQGWEQAFKKAGLLIRR</sequence>
<evidence type="ECO:0000259" key="1">
    <source>
        <dbReference type="SMART" id="SM00966"/>
    </source>
</evidence>
<dbReference type="InterPro" id="IPR037914">
    <property type="entry name" value="SpoVT-AbrB_sf"/>
</dbReference>
<evidence type="ECO:0000313" key="2">
    <source>
        <dbReference type="EMBL" id="CVK21901.1"/>
    </source>
</evidence>
<dbReference type="Gene3D" id="2.10.260.10">
    <property type="match status" value="1"/>
</dbReference>
<proteinExistence type="predicted"/>
<organism evidence="2 3">
    <name type="scientific">Sporomusa sphaeroides DSM 2875</name>
    <dbReference type="NCBI Taxonomy" id="1337886"/>
    <lineage>
        <taxon>Bacteria</taxon>
        <taxon>Bacillati</taxon>
        <taxon>Bacillota</taxon>
        <taxon>Negativicutes</taxon>
        <taxon>Selenomonadales</taxon>
        <taxon>Sporomusaceae</taxon>
        <taxon>Sporomusa</taxon>
    </lineage>
</organism>
<name>A0ABM9W9S0_9FIRM</name>
<gene>
    <name evidence="2" type="ORF">SSPH_04622</name>
</gene>
<dbReference type="Proteomes" id="UP000245702">
    <property type="component" value="Unassembled WGS sequence"/>
</dbReference>
<comment type="caution">
    <text evidence="2">The sequence shown here is derived from an EMBL/GenBank/DDBJ whole genome shotgun (WGS) entry which is preliminary data.</text>
</comment>
<keyword evidence="3" id="KW-1185">Reference proteome</keyword>
<protein>
    <recommendedName>
        <fullName evidence="1">SpoVT-AbrB domain-containing protein</fullName>
    </recommendedName>
</protein>
<evidence type="ECO:0000313" key="3">
    <source>
        <dbReference type="Proteomes" id="UP000245702"/>
    </source>
</evidence>